<comment type="similarity">
    <text evidence="9">Belongs to the MurJ/MviN family.</text>
</comment>
<feature type="transmembrane region" description="Helical" evidence="10">
    <location>
        <begin position="79"/>
        <end position="104"/>
    </location>
</feature>
<evidence type="ECO:0000256" key="10">
    <source>
        <dbReference type="SAM" id="Phobius"/>
    </source>
</evidence>
<keyword evidence="6 10" id="KW-1133">Transmembrane helix</keyword>
<dbReference type="GO" id="GO:0005886">
    <property type="term" value="C:plasma membrane"/>
    <property type="evidence" value="ECO:0007669"/>
    <property type="project" value="UniProtKB-SubCell"/>
</dbReference>
<organism evidence="11 12">
    <name type="scientific">Burkholderia cepacia</name>
    <name type="common">Pseudomonas cepacia</name>
    <dbReference type="NCBI Taxonomy" id="292"/>
    <lineage>
        <taxon>Bacteria</taxon>
        <taxon>Pseudomonadati</taxon>
        <taxon>Pseudomonadota</taxon>
        <taxon>Betaproteobacteria</taxon>
        <taxon>Burkholderiales</taxon>
        <taxon>Burkholderiaceae</taxon>
        <taxon>Burkholderia</taxon>
        <taxon>Burkholderia cepacia complex</taxon>
    </lineage>
</organism>
<feature type="transmembrane region" description="Helical" evidence="10">
    <location>
        <begin position="437"/>
        <end position="458"/>
    </location>
</feature>
<keyword evidence="7 10" id="KW-0472">Membrane</keyword>
<evidence type="ECO:0000256" key="8">
    <source>
        <dbReference type="ARBA" id="ARBA00060041"/>
    </source>
</evidence>
<feature type="transmembrane region" description="Helical" evidence="10">
    <location>
        <begin position="337"/>
        <end position="358"/>
    </location>
</feature>
<keyword evidence="4" id="KW-0133">Cell shape</keyword>
<dbReference type="Pfam" id="PF03023">
    <property type="entry name" value="MurJ"/>
    <property type="match status" value="1"/>
</dbReference>
<feature type="transmembrane region" description="Helical" evidence="10">
    <location>
        <begin position="378"/>
        <end position="401"/>
    </location>
</feature>
<evidence type="ECO:0000256" key="5">
    <source>
        <dbReference type="ARBA" id="ARBA00022984"/>
    </source>
</evidence>
<evidence type="ECO:0000256" key="2">
    <source>
        <dbReference type="ARBA" id="ARBA00022475"/>
    </source>
</evidence>
<gene>
    <name evidence="11" type="ORF">WT26_00825</name>
</gene>
<keyword evidence="2" id="KW-1003">Cell membrane</keyword>
<dbReference type="PANTHER" id="PTHR47019:SF1">
    <property type="entry name" value="LIPID II FLIPPASE MURJ"/>
    <property type="match status" value="1"/>
</dbReference>
<dbReference type="AlphaFoldDB" id="A0A1B4PMF3"/>
<evidence type="ECO:0000256" key="1">
    <source>
        <dbReference type="ARBA" id="ARBA00004651"/>
    </source>
</evidence>
<evidence type="ECO:0000313" key="12">
    <source>
        <dbReference type="Proteomes" id="UP000094776"/>
    </source>
</evidence>
<sequence>MQAFRIRGPSACLRAHALTPVIDRIGSRLAAVHADHKRILRSAMLVSFFVLVGKSAGAMKEMAIAYRYGISAAVDAYQLTLTMITWVPGTVATVLGVVLVPTLVRLQKLPERERTLFLGELRGASLVLGTLLAGALYGAWDAVLAVMDAHLPYRTAELSREMARGMSFISFFTLLICVSGARLQARERHVNTLLECIPAGVLLVWIWLTPNKNTYVPLTWGTTTGFLLQAVCLSVLAARADGIRPGLRFGFRSSQWPAMYRALGVFMVGQMVMSLVTPLDQYFVANLGSGAIATLGYANRLLGLLLSMGALAIGRATLPVFADILNSADPDRTRTTAFKWAAVMFVGGSLVAIAGWLGAPQGVRLMFQRGAFGAQDTLAVSALLGWGLIQLPFYFAVLVLVQCFASEGRFRAIAAIAMINFGVKALGDYVLVGWMGIAGILLASALMHASSLGCYLVLSRTGR</sequence>
<evidence type="ECO:0000256" key="4">
    <source>
        <dbReference type="ARBA" id="ARBA00022960"/>
    </source>
</evidence>
<dbReference type="Proteomes" id="UP000094776">
    <property type="component" value="Chromosome 3"/>
</dbReference>
<feature type="transmembrane region" description="Helical" evidence="10">
    <location>
        <begin position="39"/>
        <end position="59"/>
    </location>
</feature>
<evidence type="ECO:0000256" key="3">
    <source>
        <dbReference type="ARBA" id="ARBA00022692"/>
    </source>
</evidence>
<evidence type="ECO:0008006" key="13">
    <source>
        <dbReference type="Google" id="ProtNLM"/>
    </source>
</evidence>
<comment type="subcellular location">
    <subcellularLocation>
        <location evidence="1">Cell membrane</location>
        <topology evidence="1">Multi-pass membrane protein</topology>
    </subcellularLocation>
</comment>
<protein>
    <recommendedName>
        <fullName evidence="13">Virulence factor MVIN family protein</fullName>
    </recommendedName>
</protein>
<feature type="transmembrane region" description="Helical" evidence="10">
    <location>
        <begin position="297"/>
        <end position="325"/>
    </location>
</feature>
<keyword evidence="5" id="KW-0573">Peptidoglycan synthesis</keyword>
<evidence type="ECO:0000313" key="11">
    <source>
        <dbReference type="EMBL" id="AOK15085.1"/>
    </source>
</evidence>
<proteinExistence type="inferred from homology"/>
<name>A0A1B4PMF3_BURCE</name>
<dbReference type="InterPro" id="IPR004268">
    <property type="entry name" value="MurJ"/>
</dbReference>
<feature type="transmembrane region" description="Helical" evidence="10">
    <location>
        <begin position="166"/>
        <end position="183"/>
    </location>
</feature>
<reference evidence="11 12" key="1">
    <citation type="submission" date="2015-12" db="EMBL/GenBank/DDBJ databases">
        <title>Diversity of Burkholderia near neighbor genomes.</title>
        <authorList>
            <person name="Sahl J."/>
            <person name="Wagner D."/>
            <person name="Keim P."/>
        </authorList>
    </citation>
    <scope>NUCLEOTIDE SEQUENCE [LARGE SCALE GENOMIC DNA]</scope>
    <source>
        <strain evidence="11 12">MSMB1184WGS</strain>
    </source>
</reference>
<evidence type="ECO:0000256" key="9">
    <source>
        <dbReference type="ARBA" id="ARBA00061532"/>
    </source>
</evidence>
<accession>A0A1B4PMF3</accession>
<feature type="transmembrane region" description="Helical" evidence="10">
    <location>
        <begin position="258"/>
        <end position="277"/>
    </location>
</feature>
<keyword evidence="3 10" id="KW-0812">Transmembrane</keyword>
<dbReference type="GO" id="GO:0009252">
    <property type="term" value="P:peptidoglycan biosynthetic process"/>
    <property type="evidence" value="ECO:0007669"/>
    <property type="project" value="UniProtKB-KW"/>
</dbReference>
<feature type="transmembrane region" description="Helical" evidence="10">
    <location>
        <begin position="413"/>
        <end position="431"/>
    </location>
</feature>
<dbReference type="PANTHER" id="PTHR47019">
    <property type="entry name" value="LIPID II FLIPPASE MURJ"/>
    <property type="match status" value="1"/>
</dbReference>
<evidence type="ECO:0000256" key="7">
    <source>
        <dbReference type="ARBA" id="ARBA00023136"/>
    </source>
</evidence>
<feature type="transmembrane region" description="Helical" evidence="10">
    <location>
        <begin position="190"/>
        <end position="208"/>
    </location>
</feature>
<evidence type="ECO:0000256" key="6">
    <source>
        <dbReference type="ARBA" id="ARBA00022989"/>
    </source>
</evidence>
<dbReference type="GO" id="GO:0008360">
    <property type="term" value="P:regulation of cell shape"/>
    <property type="evidence" value="ECO:0007669"/>
    <property type="project" value="UniProtKB-KW"/>
</dbReference>
<dbReference type="GO" id="GO:0034204">
    <property type="term" value="P:lipid translocation"/>
    <property type="evidence" value="ECO:0007669"/>
    <property type="project" value="TreeGrafter"/>
</dbReference>
<dbReference type="EMBL" id="CP013442">
    <property type="protein sequence ID" value="AOK15085.1"/>
    <property type="molecule type" value="Genomic_DNA"/>
</dbReference>
<dbReference type="InterPro" id="IPR051050">
    <property type="entry name" value="Lipid_II_flippase_MurJ/MviN"/>
</dbReference>
<feature type="transmembrane region" description="Helical" evidence="10">
    <location>
        <begin position="125"/>
        <end position="146"/>
    </location>
</feature>
<comment type="function">
    <text evidence="8">Involved in peptidoglycan biosynthesis. Transports lipid-linked peptidoglycan precursors from the inner to the outer leaflet of the cytoplasmic membrane.</text>
</comment>
<dbReference type="GO" id="GO:0015648">
    <property type="term" value="F:lipid-linked peptidoglycan transporter activity"/>
    <property type="evidence" value="ECO:0007669"/>
    <property type="project" value="TreeGrafter"/>
</dbReference>
<feature type="transmembrane region" description="Helical" evidence="10">
    <location>
        <begin position="220"/>
        <end position="238"/>
    </location>
</feature>